<dbReference type="Proteomes" id="UP000605986">
    <property type="component" value="Unassembled WGS sequence"/>
</dbReference>
<proteinExistence type="predicted"/>
<sequence>MKGVGQPRGADKRPIPGLQRLTINGTETTLLPTWITEDELLVSQALYIPNQEGEGMHVMKHGAKTGFTQGVSNGIQSVTRNPGGVSQECCILRVDGAFSVDGDSVSGIFDSFGRVGTMLTGGLDGDQPNATYVTPMPLLDEAEEGYDMELV</sequence>
<dbReference type="EMBL" id="JAADJG010000229">
    <property type="protein sequence ID" value="KAF4451093.1"/>
    <property type="molecule type" value="Genomic_DNA"/>
</dbReference>
<comment type="caution">
    <text evidence="1">The sequence shown here is derived from an EMBL/GenBank/DDBJ whole genome shotgun (WGS) entry which is preliminary data.</text>
</comment>
<organism evidence="1 2">
    <name type="scientific">Fusarium austroafricanum</name>
    <dbReference type="NCBI Taxonomy" id="2364996"/>
    <lineage>
        <taxon>Eukaryota</taxon>
        <taxon>Fungi</taxon>
        <taxon>Dikarya</taxon>
        <taxon>Ascomycota</taxon>
        <taxon>Pezizomycotina</taxon>
        <taxon>Sordariomycetes</taxon>
        <taxon>Hypocreomycetidae</taxon>
        <taxon>Hypocreales</taxon>
        <taxon>Nectriaceae</taxon>
        <taxon>Fusarium</taxon>
        <taxon>Fusarium concolor species complex</taxon>
    </lineage>
</organism>
<evidence type="ECO:0000313" key="2">
    <source>
        <dbReference type="Proteomes" id="UP000605986"/>
    </source>
</evidence>
<dbReference type="AlphaFoldDB" id="A0A8H4KKX4"/>
<reference evidence="1" key="1">
    <citation type="submission" date="2020-01" db="EMBL/GenBank/DDBJ databases">
        <title>Identification and distribution of gene clusters putatively required for synthesis of sphingolipid metabolism inhibitors in phylogenetically diverse species of the filamentous fungus Fusarium.</title>
        <authorList>
            <person name="Kim H.-S."/>
            <person name="Busman M."/>
            <person name="Brown D.W."/>
            <person name="Divon H."/>
            <person name="Uhlig S."/>
            <person name="Proctor R.H."/>
        </authorList>
    </citation>
    <scope>NUCLEOTIDE SEQUENCE</scope>
    <source>
        <strain evidence="1">NRRL 53441</strain>
    </source>
</reference>
<evidence type="ECO:0000313" key="1">
    <source>
        <dbReference type="EMBL" id="KAF4451093.1"/>
    </source>
</evidence>
<keyword evidence="2" id="KW-1185">Reference proteome</keyword>
<protein>
    <submittedName>
        <fullName evidence="1">Uncharacterized protein</fullName>
    </submittedName>
</protein>
<name>A0A8H4KKX4_9HYPO</name>
<gene>
    <name evidence="1" type="ORF">F53441_5873</name>
</gene>
<accession>A0A8H4KKX4</accession>